<dbReference type="KEGG" id="hae:halTADL_1929"/>
<dbReference type="Pfam" id="PF26396">
    <property type="entry name" value="HacaP"/>
    <property type="match status" value="1"/>
</dbReference>
<evidence type="ECO:0000313" key="2">
    <source>
        <dbReference type="EMBL" id="SEI47005.1"/>
    </source>
</evidence>
<feature type="compositionally biased region" description="Basic and acidic residues" evidence="1">
    <location>
        <begin position="23"/>
        <end position="45"/>
    </location>
</feature>
<dbReference type="Proteomes" id="UP000198888">
    <property type="component" value="Unassembled WGS sequence"/>
</dbReference>
<dbReference type="AlphaFoldDB" id="A0A1H6R5V6"/>
<keyword evidence="3" id="KW-1185">Reference proteome</keyword>
<accession>A0A2H4Q2W6</accession>
<dbReference type="OrthoDB" id="308052at2157"/>
<dbReference type="GeneID" id="43932767"/>
<sequence>MPDTKAGRERKGRNKLAQLESKLNNRERELLGEQARPPEPDRVDSEFLTDPSELET</sequence>
<reference evidence="2 3" key="1">
    <citation type="submission" date="2016-10" db="EMBL/GenBank/DDBJ databases">
        <authorList>
            <person name="de Groot N.N."/>
        </authorList>
    </citation>
    <scope>NUCLEOTIDE SEQUENCE [LARGE SCALE GENOMIC DNA]</scope>
    <source>
        <strain evidence="2 3">DSM 22187</strain>
    </source>
</reference>
<evidence type="ECO:0000256" key="1">
    <source>
        <dbReference type="SAM" id="MobiDB-lite"/>
    </source>
</evidence>
<feature type="region of interest" description="Disordered" evidence="1">
    <location>
        <begin position="1"/>
        <end position="56"/>
    </location>
</feature>
<organism evidence="2 3">
    <name type="scientific">Halohasta litchfieldiae</name>
    <dbReference type="NCBI Taxonomy" id="1073996"/>
    <lineage>
        <taxon>Archaea</taxon>
        <taxon>Methanobacteriati</taxon>
        <taxon>Methanobacteriota</taxon>
        <taxon>Stenosarchaea group</taxon>
        <taxon>Halobacteria</taxon>
        <taxon>Halobacteriales</taxon>
        <taxon>Haloferacaceae</taxon>
        <taxon>Halohasta</taxon>
    </lineage>
</organism>
<proteinExistence type="predicted"/>
<gene>
    <name evidence="2" type="ORF">SAMN05444271_10135</name>
</gene>
<dbReference type="EMBL" id="FNYR01000001">
    <property type="protein sequence ID" value="SEI47005.1"/>
    <property type="molecule type" value="Genomic_DNA"/>
</dbReference>
<protein>
    <submittedName>
        <fullName evidence="2">Uncharacterized protein</fullName>
    </submittedName>
</protein>
<accession>A0A1H6R5V6</accession>
<name>A0A1H6R5V6_9EURY</name>
<dbReference type="RefSeq" id="WP_162551634.1">
    <property type="nucleotide sequence ID" value="NZ_CP024845.1"/>
</dbReference>
<dbReference type="InterPro" id="IPR058858">
    <property type="entry name" value="HacaP"/>
</dbReference>
<evidence type="ECO:0000313" key="3">
    <source>
        <dbReference type="Proteomes" id="UP000198888"/>
    </source>
</evidence>